<dbReference type="PANTHER" id="PTHR33281:SF19">
    <property type="entry name" value="VOLTAGE-DEPENDENT ANION CHANNEL-FORMING PROTEIN YNEE"/>
    <property type="match status" value="1"/>
</dbReference>
<evidence type="ECO:0000256" key="8">
    <source>
        <dbReference type="ARBA" id="ARBA00034708"/>
    </source>
</evidence>
<dbReference type="Proteomes" id="UP001303946">
    <property type="component" value="Chromosome"/>
</dbReference>
<evidence type="ECO:0000256" key="9">
    <source>
        <dbReference type="SAM" id="Phobius"/>
    </source>
</evidence>
<proteinExistence type="inferred from homology"/>
<keyword evidence="6" id="KW-0406">Ion transport</keyword>
<feature type="transmembrane region" description="Helical" evidence="9">
    <location>
        <begin position="20"/>
        <end position="37"/>
    </location>
</feature>
<evidence type="ECO:0000256" key="5">
    <source>
        <dbReference type="ARBA" id="ARBA00022989"/>
    </source>
</evidence>
<accession>A0ABZ0CXI9</accession>
<sequence>MKVAASYSLPELLVWTRRRLYLLLVFALVPVVLYRLLGQGWAAVPWPVAVLLGTAASFIVGFKNAQTYQRTLEAQQVWGTLVGLSRYWGLLCRDFPTQPGHTRRLVMRHLAWLTVLRYQLRTPRRWEAAHRGANAEYRERHFRVPEADTPLSDELARFQPDTDGAAPGALQLIAQQSAALRELYTAQQLAVLHHTEMQKTLKDLLDQQGRAERLKNFPYPRQYAAINRCFVWSFAALLPWCLVREFDRLNEMVGAPLAGHMVWATVPFAMLVGWMYLALDLVGESTENPFEGGANDVPISQMSRQIEIELRQLLGDTELPPALSPSHDILL</sequence>
<keyword evidence="3" id="KW-1003">Cell membrane</keyword>
<evidence type="ECO:0000256" key="7">
    <source>
        <dbReference type="ARBA" id="ARBA00023136"/>
    </source>
</evidence>
<evidence type="ECO:0000313" key="10">
    <source>
        <dbReference type="EMBL" id="WOB07740.1"/>
    </source>
</evidence>
<keyword evidence="11" id="KW-1185">Reference proteome</keyword>
<gene>
    <name evidence="10" type="ORF">RXV79_22885</name>
</gene>
<dbReference type="Pfam" id="PF25539">
    <property type="entry name" value="Bestrophin_2"/>
    <property type="match status" value="1"/>
</dbReference>
<evidence type="ECO:0000256" key="1">
    <source>
        <dbReference type="ARBA" id="ARBA00004651"/>
    </source>
</evidence>
<dbReference type="EMBL" id="CP136336">
    <property type="protein sequence ID" value="WOB07740.1"/>
    <property type="molecule type" value="Genomic_DNA"/>
</dbReference>
<evidence type="ECO:0000256" key="2">
    <source>
        <dbReference type="ARBA" id="ARBA00022448"/>
    </source>
</evidence>
<keyword evidence="4 9" id="KW-0812">Transmembrane</keyword>
<feature type="transmembrane region" description="Helical" evidence="9">
    <location>
        <begin position="260"/>
        <end position="279"/>
    </location>
</feature>
<evidence type="ECO:0000256" key="3">
    <source>
        <dbReference type="ARBA" id="ARBA00022475"/>
    </source>
</evidence>
<evidence type="ECO:0000256" key="4">
    <source>
        <dbReference type="ARBA" id="ARBA00022692"/>
    </source>
</evidence>
<evidence type="ECO:0000313" key="11">
    <source>
        <dbReference type="Proteomes" id="UP001303946"/>
    </source>
</evidence>
<protein>
    <submittedName>
        <fullName evidence="10">Bestrophin family ion channel</fullName>
    </submittedName>
</protein>
<feature type="transmembrane region" description="Helical" evidence="9">
    <location>
        <begin position="223"/>
        <end position="240"/>
    </location>
</feature>
<organism evidence="10 11">
    <name type="scientific">Piscinibacter gummiphilus</name>
    <dbReference type="NCBI Taxonomy" id="946333"/>
    <lineage>
        <taxon>Bacteria</taxon>
        <taxon>Pseudomonadati</taxon>
        <taxon>Pseudomonadota</taxon>
        <taxon>Betaproteobacteria</taxon>
        <taxon>Burkholderiales</taxon>
        <taxon>Sphaerotilaceae</taxon>
        <taxon>Piscinibacter</taxon>
    </lineage>
</organism>
<keyword evidence="5 9" id="KW-1133">Transmembrane helix</keyword>
<keyword evidence="7 9" id="KW-0472">Membrane</keyword>
<reference evidence="10 11" key="1">
    <citation type="submission" date="2023-10" db="EMBL/GenBank/DDBJ databases">
        <title>Bacteria for the degradation of biodegradable plastic PBAT(Polybutylene adipate terephthalate).</title>
        <authorList>
            <person name="Weon H.-Y."/>
            <person name="Yeon J."/>
        </authorList>
    </citation>
    <scope>NUCLEOTIDE SEQUENCE [LARGE SCALE GENOMIC DNA]</scope>
    <source>
        <strain evidence="10 11">SBD 7-3</strain>
    </source>
</reference>
<comment type="similarity">
    <text evidence="8">Belongs to the anion channel-forming bestrophin (TC 1.A.46) family.</text>
</comment>
<evidence type="ECO:0000256" key="6">
    <source>
        <dbReference type="ARBA" id="ARBA00023065"/>
    </source>
</evidence>
<comment type="subcellular location">
    <subcellularLocation>
        <location evidence="1">Cell membrane</location>
        <topology evidence="1">Multi-pass membrane protein</topology>
    </subcellularLocation>
</comment>
<name>A0ABZ0CXI9_9BURK</name>
<feature type="transmembrane region" description="Helical" evidence="9">
    <location>
        <begin position="43"/>
        <end position="62"/>
    </location>
</feature>
<keyword evidence="2" id="KW-0813">Transport</keyword>
<dbReference type="InterPro" id="IPR044669">
    <property type="entry name" value="YneE/VCCN1/2-like"/>
</dbReference>
<dbReference type="RefSeq" id="WP_316700395.1">
    <property type="nucleotide sequence ID" value="NZ_CP136336.1"/>
</dbReference>
<dbReference type="PANTHER" id="PTHR33281">
    <property type="entry name" value="UPF0187 PROTEIN YNEE"/>
    <property type="match status" value="1"/>
</dbReference>